<keyword evidence="8" id="KW-0833">Ubl conjugation pathway</keyword>
<evidence type="ECO:0000256" key="11">
    <source>
        <dbReference type="ARBA" id="ARBA00023136"/>
    </source>
</evidence>
<comment type="caution">
    <text evidence="14">The sequence shown here is derived from an EMBL/GenBank/DDBJ whole genome shotgun (WGS) entry which is preliminary data.</text>
</comment>
<keyword evidence="9" id="KW-0862">Zinc</keyword>
<evidence type="ECO:0000256" key="4">
    <source>
        <dbReference type="ARBA" id="ARBA00022679"/>
    </source>
</evidence>
<keyword evidence="15" id="KW-1185">Reference proteome</keyword>
<gene>
    <name evidence="14" type="ORF">MKW94_016794</name>
</gene>
<dbReference type="AlphaFoldDB" id="A0AA41UYR6"/>
<evidence type="ECO:0000256" key="1">
    <source>
        <dbReference type="ARBA" id="ARBA00000900"/>
    </source>
</evidence>
<dbReference type="PANTHER" id="PTHR45977:SF11">
    <property type="entry name" value="E3 UBIQUITIN PROTEIN LIGASE RIE1"/>
    <property type="match status" value="1"/>
</dbReference>
<feature type="transmembrane region" description="Helical" evidence="13">
    <location>
        <begin position="86"/>
        <end position="105"/>
    </location>
</feature>
<feature type="transmembrane region" description="Helical" evidence="13">
    <location>
        <begin position="117"/>
        <end position="139"/>
    </location>
</feature>
<dbReference type="GO" id="GO:0008270">
    <property type="term" value="F:zinc ion binding"/>
    <property type="evidence" value="ECO:0007669"/>
    <property type="project" value="UniProtKB-KW"/>
</dbReference>
<feature type="region of interest" description="Disordered" evidence="12">
    <location>
        <begin position="144"/>
        <end position="184"/>
    </location>
</feature>
<keyword evidence="7" id="KW-0863">Zinc-finger</keyword>
<proteinExistence type="predicted"/>
<evidence type="ECO:0000256" key="8">
    <source>
        <dbReference type="ARBA" id="ARBA00022786"/>
    </source>
</evidence>
<keyword evidence="4" id="KW-0808">Transferase</keyword>
<feature type="compositionally biased region" description="Polar residues" evidence="12">
    <location>
        <begin position="1"/>
        <end position="11"/>
    </location>
</feature>
<evidence type="ECO:0000256" key="2">
    <source>
        <dbReference type="ARBA" id="ARBA00004141"/>
    </source>
</evidence>
<dbReference type="PANTHER" id="PTHR45977">
    <property type="entry name" value="TARGET OF ERK KINASE MPK-1"/>
    <property type="match status" value="1"/>
</dbReference>
<evidence type="ECO:0000256" key="9">
    <source>
        <dbReference type="ARBA" id="ARBA00022833"/>
    </source>
</evidence>
<dbReference type="GO" id="GO:0016567">
    <property type="term" value="P:protein ubiquitination"/>
    <property type="evidence" value="ECO:0007669"/>
    <property type="project" value="TreeGrafter"/>
</dbReference>
<keyword evidence="10 13" id="KW-1133">Transmembrane helix</keyword>
<protein>
    <recommendedName>
        <fullName evidence="3">RING-type E3 ubiquitin transferase</fullName>
        <ecNumber evidence="3">2.3.2.27</ecNumber>
    </recommendedName>
</protein>
<comment type="subcellular location">
    <subcellularLocation>
        <location evidence="2">Membrane</location>
        <topology evidence="2">Multi-pass membrane protein</topology>
    </subcellularLocation>
</comment>
<keyword evidence="11 13" id="KW-0472">Membrane</keyword>
<dbReference type="GO" id="GO:0061630">
    <property type="term" value="F:ubiquitin protein ligase activity"/>
    <property type="evidence" value="ECO:0007669"/>
    <property type="project" value="UniProtKB-EC"/>
</dbReference>
<evidence type="ECO:0000256" key="5">
    <source>
        <dbReference type="ARBA" id="ARBA00022692"/>
    </source>
</evidence>
<organism evidence="14 15">
    <name type="scientific">Papaver nudicaule</name>
    <name type="common">Iceland poppy</name>
    <dbReference type="NCBI Taxonomy" id="74823"/>
    <lineage>
        <taxon>Eukaryota</taxon>
        <taxon>Viridiplantae</taxon>
        <taxon>Streptophyta</taxon>
        <taxon>Embryophyta</taxon>
        <taxon>Tracheophyta</taxon>
        <taxon>Spermatophyta</taxon>
        <taxon>Magnoliopsida</taxon>
        <taxon>Ranunculales</taxon>
        <taxon>Papaveraceae</taxon>
        <taxon>Papaveroideae</taxon>
        <taxon>Papaver</taxon>
    </lineage>
</organism>
<feature type="region of interest" description="Disordered" evidence="12">
    <location>
        <begin position="1"/>
        <end position="39"/>
    </location>
</feature>
<keyword evidence="5 13" id="KW-0812">Transmembrane</keyword>
<evidence type="ECO:0000313" key="15">
    <source>
        <dbReference type="Proteomes" id="UP001177140"/>
    </source>
</evidence>
<feature type="compositionally biased region" description="Acidic residues" evidence="12">
    <location>
        <begin position="165"/>
        <end position="178"/>
    </location>
</feature>
<evidence type="ECO:0000256" key="6">
    <source>
        <dbReference type="ARBA" id="ARBA00022723"/>
    </source>
</evidence>
<dbReference type="GO" id="GO:0006511">
    <property type="term" value="P:ubiquitin-dependent protein catabolic process"/>
    <property type="evidence" value="ECO:0007669"/>
    <property type="project" value="TreeGrafter"/>
</dbReference>
<dbReference type="GO" id="GO:0016020">
    <property type="term" value="C:membrane"/>
    <property type="evidence" value="ECO:0007669"/>
    <property type="project" value="UniProtKB-SubCell"/>
</dbReference>
<accession>A0AA41UYR6</accession>
<dbReference type="EC" id="2.3.2.27" evidence="3"/>
<name>A0AA41UYR6_PAPNU</name>
<evidence type="ECO:0000256" key="10">
    <source>
        <dbReference type="ARBA" id="ARBA00022989"/>
    </source>
</evidence>
<evidence type="ECO:0000256" key="7">
    <source>
        <dbReference type="ARBA" id="ARBA00022771"/>
    </source>
</evidence>
<dbReference type="GO" id="GO:0000325">
    <property type="term" value="C:plant-type vacuole"/>
    <property type="evidence" value="ECO:0007669"/>
    <property type="project" value="TreeGrafter"/>
</dbReference>
<evidence type="ECO:0000256" key="13">
    <source>
        <dbReference type="SAM" id="Phobius"/>
    </source>
</evidence>
<sequence length="204" mass="21930">MAATPTETSITVAPDLTEPLIRSPPNGSSSPPPPSATRSNRLSLLLGRASGRRSGGGSGGASTVVRETAAMQLEERRIDWGYSKPVVALDIAWNLAFTIVSVVFIGCTLDEKPNTPIRIWILGYAIQCVIHVVMVSSEYRRRSNRRRNRASVGGDGGNGNRSSDSDDVNDSEEDEENGGVDSSGFRRSSVAELIISSVSFWIIH</sequence>
<evidence type="ECO:0000313" key="14">
    <source>
        <dbReference type="EMBL" id="MCL7025037.1"/>
    </source>
</evidence>
<reference evidence="14" key="1">
    <citation type="submission" date="2022-03" db="EMBL/GenBank/DDBJ databases">
        <title>A functionally conserved STORR gene fusion in Papaver species that diverged 16.8 million years ago.</title>
        <authorList>
            <person name="Catania T."/>
        </authorList>
    </citation>
    <scope>NUCLEOTIDE SEQUENCE</scope>
    <source>
        <strain evidence="14">S-191538</strain>
    </source>
</reference>
<feature type="non-terminal residue" evidence="14">
    <location>
        <position position="1"/>
    </location>
</feature>
<evidence type="ECO:0000256" key="12">
    <source>
        <dbReference type="SAM" id="MobiDB-lite"/>
    </source>
</evidence>
<keyword evidence="6" id="KW-0479">Metal-binding</keyword>
<dbReference type="Proteomes" id="UP001177140">
    <property type="component" value="Unassembled WGS sequence"/>
</dbReference>
<comment type="catalytic activity">
    <reaction evidence="1">
        <text>S-ubiquitinyl-[E2 ubiquitin-conjugating enzyme]-L-cysteine + [acceptor protein]-L-lysine = [E2 ubiquitin-conjugating enzyme]-L-cysteine + N(6)-ubiquitinyl-[acceptor protein]-L-lysine.</text>
        <dbReference type="EC" id="2.3.2.27"/>
    </reaction>
</comment>
<evidence type="ECO:0000256" key="3">
    <source>
        <dbReference type="ARBA" id="ARBA00012483"/>
    </source>
</evidence>
<dbReference type="EMBL" id="JAJJMA010040920">
    <property type="protein sequence ID" value="MCL7025037.1"/>
    <property type="molecule type" value="Genomic_DNA"/>
</dbReference>